<dbReference type="Proteomes" id="UP000307747">
    <property type="component" value="Unassembled WGS sequence"/>
</dbReference>
<comment type="caution">
    <text evidence="2">The sequence shown here is derived from an EMBL/GenBank/DDBJ whole genome shotgun (WGS) entry which is preliminary data.</text>
</comment>
<proteinExistence type="predicted"/>
<reference evidence="2 3" key="1">
    <citation type="submission" date="2019-05" db="EMBL/GenBank/DDBJ databases">
        <title>The metagenome of a microbial culture collection derived from dairy environment covers the genomic content of the human microbiome.</title>
        <authorList>
            <person name="Roder T."/>
            <person name="Wuthrich D."/>
            <person name="Sattari Z."/>
            <person name="Von Ah U."/>
            <person name="Bar C."/>
            <person name="Ronchi F."/>
            <person name="Macpherson A.J."/>
            <person name="Ganal-Vonarburg S.C."/>
            <person name="Bruggmann R."/>
            <person name="Vergeres G."/>
        </authorList>
    </citation>
    <scope>NUCLEOTIDE SEQUENCE [LARGE SCALE GENOMIC DNA]</scope>
    <source>
        <strain evidence="2 3">FAM 20833</strain>
    </source>
</reference>
<dbReference type="PANTHER" id="PTHR40446">
    <property type="entry name" value="N-ACETYLGLUCOSAMINE-1-PHOSPHODIESTER ALPHA-N-ACETYLGLUCOSAMINIDASE"/>
    <property type="match status" value="1"/>
</dbReference>
<protein>
    <submittedName>
        <fullName evidence="2">Phosphodiester glycosidase family protein</fullName>
    </submittedName>
</protein>
<dbReference type="EMBL" id="VBTJ01000001">
    <property type="protein sequence ID" value="TLP91893.1"/>
    <property type="molecule type" value="Genomic_DNA"/>
</dbReference>
<accession>A0A5R9B8W7</accession>
<keyword evidence="2" id="KW-0326">Glycosidase</keyword>
<feature type="domain" description="Phosphodiester glycosidase" evidence="1">
    <location>
        <begin position="211"/>
        <end position="382"/>
    </location>
</feature>
<dbReference type="GO" id="GO:0016798">
    <property type="term" value="F:hydrolase activity, acting on glycosyl bonds"/>
    <property type="evidence" value="ECO:0007669"/>
    <property type="project" value="UniProtKB-KW"/>
</dbReference>
<dbReference type="OrthoDB" id="2501352at2"/>
<sequence>MSNLFENLPYSLNNEFRGYLVYNFKTLNQDRLIAQQRVDEHKNQELKAHTSKQIDHNGKPLSETVNVLTGRVDNQIWGASKNSSAEVKDIRVGMDGQVHDLAQDRLMQDFAKIDEVAKQADDMAQKHEGQIKKSAYYNEITYVSGRKFDTTYKIVHIPYRDSDGNIIKIRKGVSGSNPSKPDHITPRDFAKNTSATFVANASTGSASQLKLHGQQIYNGQILASVKDYEPLKDRWTLAMADDNTLTSFPPNITAEEIKAKGYNNTFSGFGPMIMEGKKVYNTGDYSVNSEESHPRTVIAQLPNKDTLIFTCDGRIPGNLLHQKGMTLNEVTETLYSYYGEIQFAYNLDGGGSSSAVLRSRMLNKPSDNNSKSERKVLDFIYVGKDPRQIRDKDIQKAYEDIGDLRSNFNFLYGLLTTWNEIGSNELRLTTYNQYTGLVAMDGKNAKKKFYMQPNEFRFWDYDTSRTWFRVTEDSMQLHNRELARKFSAPESVKDCNNLSAGGDYHVPKTAKGSPYPNQSSAIVTQYNVTYSDFEDAATAFQTAVPFARSQNYRMKRRTYSEGKWSQWFDV</sequence>
<evidence type="ECO:0000313" key="2">
    <source>
        <dbReference type="EMBL" id="TLP91893.1"/>
    </source>
</evidence>
<dbReference type="AlphaFoldDB" id="A0A5R9B8W7"/>
<organism evidence="2 3">
    <name type="scientific">Staphylococcus xylosus</name>
    <dbReference type="NCBI Taxonomy" id="1288"/>
    <lineage>
        <taxon>Bacteria</taxon>
        <taxon>Bacillati</taxon>
        <taxon>Bacillota</taxon>
        <taxon>Bacilli</taxon>
        <taxon>Bacillales</taxon>
        <taxon>Staphylococcaceae</taxon>
        <taxon>Staphylococcus</taxon>
    </lineage>
</organism>
<evidence type="ECO:0000313" key="3">
    <source>
        <dbReference type="Proteomes" id="UP000307747"/>
    </source>
</evidence>
<dbReference type="PANTHER" id="PTHR40446:SF2">
    <property type="entry name" value="N-ACETYLGLUCOSAMINE-1-PHOSPHODIESTER ALPHA-N-ACETYLGLUCOSAMINIDASE"/>
    <property type="match status" value="1"/>
</dbReference>
<gene>
    <name evidence="2" type="ORF">FEZ53_06295</name>
</gene>
<keyword evidence="2" id="KW-0378">Hydrolase</keyword>
<dbReference type="CDD" id="cd19958">
    <property type="entry name" value="pyocin_knob"/>
    <property type="match status" value="1"/>
</dbReference>
<evidence type="ECO:0000259" key="1">
    <source>
        <dbReference type="Pfam" id="PF09992"/>
    </source>
</evidence>
<dbReference type="InterPro" id="IPR018711">
    <property type="entry name" value="NAGPA"/>
</dbReference>
<dbReference type="RefSeq" id="WP_138405831.1">
    <property type="nucleotide sequence ID" value="NZ_VBTJ01000001.1"/>
</dbReference>
<name>A0A5R9B8W7_STAXY</name>
<dbReference type="Pfam" id="PF09992">
    <property type="entry name" value="NAGPA"/>
    <property type="match status" value="1"/>
</dbReference>